<evidence type="ECO:0000256" key="4">
    <source>
        <dbReference type="ARBA" id="ARBA00023136"/>
    </source>
</evidence>
<accession>A0ABU0KTK0</accession>
<dbReference type="InterPro" id="IPR035906">
    <property type="entry name" value="MetI-like_sf"/>
</dbReference>
<evidence type="ECO:0000256" key="3">
    <source>
        <dbReference type="ARBA" id="ARBA00022989"/>
    </source>
</evidence>
<keyword evidence="2 5" id="KW-0812">Transmembrane</keyword>
<dbReference type="Gene3D" id="1.10.3720.10">
    <property type="entry name" value="MetI-like"/>
    <property type="match status" value="1"/>
</dbReference>
<keyword evidence="7" id="KW-1185">Reference proteome</keyword>
<feature type="transmembrane region" description="Helical" evidence="5">
    <location>
        <begin position="20"/>
        <end position="37"/>
    </location>
</feature>
<sequence length="45" mass="5159">MDIYNEAFTNNRLGLGTAKAMIFFIIVAIITIIQVRLTKKKEVEM</sequence>
<evidence type="ECO:0000256" key="1">
    <source>
        <dbReference type="ARBA" id="ARBA00004141"/>
    </source>
</evidence>
<keyword evidence="3 5" id="KW-1133">Transmembrane helix</keyword>
<evidence type="ECO:0000313" key="6">
    <source>
        <dbReference type="EMBL" id="MDQ0492599.1"/>
    </source>
</evidence>
<evidence type="ECO:0000256" key="5">
    <source>
        <dbReference type="SAM" id="Phobius"/>
    </source>
</evidence>
<evidence type="ECO:0000313" key="7">
    <source>
        <dbReference type="Proteomes" id="UP001242811"/>
    </source>
</evidence>
<comment type="caution">
    <text evidence="6">The sequence shown here is derived from an EMBL/GenBank/DDBJ whole genome shotgun (WGS) entry which is preliminary data.</text>
</comment>
<reference evidence="6 7" key="1">
    <citation type="submission" date="2023-07" db="EMBL/GenBank/DDBJ databases">
        <title>Genomic Encyclopedia of Type Strains, Phase IV (KMG-IV): sequencing the most valuable type-strain genomes for metagenomic binning, comparative biology and taxonomic classification.</title>
        <authorList>
            <person name="Goeker M."/>
        </authorList>
    </citation>
    <scope>NUCLEOTIDE SEQUENCE [LARGE SCALE GENOMIC DNA]</scope>
    <source>
        <strain evidence="6 7">DSM 14914</strain>
    </source>
</reference>
<comment type="subcellular location">
    <subcellularLocation>
        <location evidence="1">Membrane</location>
        <topology evidence="1">Multi-pass membrane protein</topology>
    </subcellularLocation>
</comment>
<name>A0ABU0KTK0_9BACL</name>
<organism evidence="6 7">
    <name type="scientific">Paenibacillus brasilensis</name>
    <dbReference type="NCBI Taxonomy" id="128574"/>
    <lineage>
        <taxon>Bacteria</taxon>
        <taxon>Bacillati</taxon>
        <taxon>Bacillota</taxon>
        <taxon>Bacilli</taxon>
        <taxon>Bacillales</taxon>
        <taxon>Paenibacillaceae</taxon>
        <taxon>Paenibacillus</taxon>
    </lineage>
</organism>
<gene>
    <name evidence="6" type="ORF">QOZ95_000748</name>
</gene>
<keyword evidence="4 5" id="KW-0472">Membrane</keyword>
<dbReference type="Proteomes" id="UP001242811">
    <property type="component" value="Unassembled WGS sequence"/>
</dbReference>
<protein>
    <submittedName>
        <fullName evidence="6">ABC-type sugar transport system permease subunit</fullName>
    </submittedName>
</protein>
<proteinExistence type="predicted"/>
<keyword evidence="6" id="KW-0813">Transport</keyword>
<dbReference type="EMBL" id="JAUSWA010000003">
    <property type="protein sequence ID" value="MDQ0492599.1"/>
    <property type="molecule type" value="Genomic_DNA"/>
</dbReference>
<keyword evidence="6" id="KW-0762">Sugar transport</keyword>
<evidence type="ECO:0000256" key="2">
    <source>
        <dbReference type="ARBA" id="ARBA00022692"/>
    </source>
</evidence>